<keyword evidence="3" id="KW-1185">Reference proteome</keyword>
<evidence type="ECO:0000313" key="2">
    <source>
        <dbReference type="EMBL" id="EKM57262.1"/>
    </source>
</evidence>
<protein>
    <recommendedName>
        <fullName evidence="1">VIT domain-containing protein</fullName>
    </recommendedName>
</protein>
<dbReference type="InterPro" id="IPR013694">
    <property type="entry name" value="VIT"/>
</dbReference>
<evidence type="ECO:0000313" key="3">
    <source>
        <dbReference type="Proteomes" id="UP000008370"/>
    </source>
</evidence>
<dbReference type="SUPFAM" id="SSF53300">
    <property type="entry name" value="vWA-like"/>
    <property type="match status" value="1"/>
</dbReference>
<organism evidence="2 3">
    <name type="scientific">Phanerochaete carnosa (strain HHB-10118-sp)</name>
    <name type="common">White-rot fungus</name>
    <name type="synonym">Peniophora carnosa</name>
    <dbReference type="NCBI Taxonomy" id="650164"/>
    <lineage>
        <taxon>Eukaryota</taxon>
        <taxon>Fungi</taxon>
        <taxon>Dikarya</taxon>
        <taxon>Basidiomycota</taxon>
        <taxon>Agaricomycotina</taxon>
        <taxon>Agaricomycetes</taxon>
        <taxon>Polyporales</taxon>
        <taxon>Phanerochaetaceae</taxon>
        <taxon>Phanerochaete</taxon>
    </lineage>
</organism>
<dbReference type="GeneID" id="18919518"/>
<dbReference type="InParanoid" id="K5X374"/>
<sequence>MVQQLRPVRNKACSIIHVQSDLSIVYLPLEKAEVHADVADVSAIVTVTQYFLQSFPTGILHAKYIFPVPAKLAVCGFQMTVEDSTVITTITKERDEAKRDYKNAVQLRQTTGLVELITNDVFSISVGALPIGKMITTTVTYMLNLMEDDATNQIRLQIPIVLSHGAAGHKRILPHHISISIDVCMQDTARSIASPTHLMLTILDNRSNAMSHSSQYLSQDFLTQDFVLCIAADGLDTLHCVAECASTSAVAMQLNIVPKFNLLPIVNQEYIFLVDCSGSMEGSRIETAQHVLVMLLRVLPS</sequence>
<dbReference type="OrthoDB" id="1729737at2759"/>
<dbReference type="STRING" id="650164.K5X374"/>
<dbReference type="HOGENOM" id="CLU_077216_0_0_1"/>
<proteinExistence type="predicted"/>
<accession>K5X374</accession>
<dbReference type="AlphaFoldDB" id="K5X374"/>
<dbReference type="PANTHER" id="PTHR45737:SF6">
    <property type="entry name" value="VON WILLEBRAND FACTOR A DOMAIN-CONTAINING PROTEIN 5A"/>
    <property type="match status" value="1"/>
</dbReference>
<dbReference type="Proteomes" id="UP000008370">
    <property type="component" value="Unassembled WGS sequence"/>
</dbReference>
<dbReference type="PANTHER" id="PTHR45737">
    <property type="entry name" value="VON WILLEBRAND FACTOR A DOMAIN-CONTAINING PROTEIN 5A"/>
    <property type="match status" value="1"/>
</dbReference>
<dbReference type="SMART" id="SM00609">
    <property type="entry name" value="VIT"/>
    <property type="match status" value="1"/>
</dbReference>
<dbReference type="RefSeq" id="XP_007394065.1">
    <property type="nucleotide sequence ID" value="XM_007394003.1"/>
</dbReference>
<dbReference type="PROSITE" id="PS51468">
    <property type="entry name" value="VIT"/>
    <property type="match status" value="1"/>
</dbReference>
<dbReference type="EMBL" id="JH930471">
    <property type="protein sequence ID" value="EKM57262.1"/>
    <property type="molecule type" value="Genomic_DNA"/>
</dbReference>
<reference evidence="2 3" key="1">
    <citation type="journal article" date="2012" name="BMC Genomics">
        <title>Comparative genomics of the white-rot fungi, Phanerochaete carnosa and P. chrysosporium, to elucidate the genetic basis of the distinct wood types they colonize.</title>
        <authorList>
            <person name="Suzuki H."/>
            <person name="MacDonald J."/>
            <person name="Syed K."/>
            <person name="Salamov A."/>
            <person name="Hori C."/>
            <person name="Aerts A."/>
            <person name="Henrissat B."/>
            <person name="Wiebenga A."/>
            <person name="vanKuyk P.A."/>
            <person name="Barry K."/>
            <person name="Lindquist E."/>
            <person name="LaButti K."/>
            <person name="Lapidus A."/>
            <person name="Lucas S."/>
            <person name="Coutinho P."/>
            <person name="Gong Y."/>
            <person name="Samejima M."/>
            <person name="Mahadevan R."/>
            <person name="Abou-Zaid M."/>
            <person name="de Vries R.P."/>
            <person name="Igarashi K."/>
            <person name="Yadav J.S."/>
            <person name="Grigoriev I.V."/>
            <person name="Master E.R."/>
        </authorList>
    </citation>
    <scope>NUCLEOTIDE SEQUENCE [LARGE SCALE GENOMIC DNA]</scope>
    <source>
        <strain evidence="2 3">HHB-10118-sp</strain>
    </source>
</reference>
<dbReference type="InterPro" id="IPR036465">
    <property type="entry name" value="vWFA_dom_sf"/>
</dbReference>
<name>K5X374_PHACS</name>
<evidence type="ECO:0000259" key="1">
    <source>
        <dbReference type="PROSITE" id="PS51468"/>
    </source>
</evidence>
<gene>
    <name evidence="2" type="ORF">PHACADRAFT_27942</name>
</gene>
<dbReference type="KEGG" id="pco:PHACADRAFT_27942"/>
<dbReference type="Pfam" id="PF08487">
    <property type="entry name" value="VIT"/>
    <property type="match status" value="1"/>
</dbReference>
<feature type="domain" description="VIT" evidence="1">
    <location>
        <begin position="13"/>
        <end position="143"/>
    </location>
</feature>